<dbReference type="GO" id="GO:0004984">
    <property type="term" value="F:olfactory receptor activity"/>
    <property type="evidence" value="ECO:0007669"/>
    <property type="project" value="InterPro"/>
</dbReference>
<dbReference type="PANTHER" id="PTHR21137">
    <property type="entry name" value="ODORANT RECEPTOR"/>
    <property type="match status" value="1"/>
</dbReference>
<proteinExistence type="predicted"/>
<feature type="transmembrane region" description="Helical" evidence="10">
    <location>
        <begin position="180"/>
        <end position="200"/>
    </location>
</feature>
<keyword evidence="3" id="KW-0716">Sensory transduction</keyword>
<feature type="transmembrane region" description="Helical" evidence="10">
    <location>
        <begin position="57"/>
        <end position="76"/>
    </location>
</feature>
<reference evidence="11 12" key="1">
    <citation type="submission" date="2019-08" db="EMBL/GenBank/DDBJ databases">
        <title>High quality draft denovo assembly of Nylanderia fulva.</title>
        <authorList>
            <person name="Vargo E.L."/>
            <person name="Tarone A.M."/>
            <person name="Konganti K.R."/>
        </authorList>
    </citation>
    <scope>NUCLEOTIDE SEQUENCE [LARGE SCALE GENOMIC DNA]</scope>
    <source>
        <strain evidence="11">TAMU-Nful-2015</strain>
        <tissue evidence="11">Whole body</tissue>
    </source>
</reference>
<keyword evidence="2" id="KW-1003">Cell membrane</keyword>
<dbReference type="AlphaFoldDB" id="A0A6G1LPP4"/>
<evidence type="ECO:0000313" key="11">
    <source>
        <dbReference type="EMBL" id="KAF3054598.1"/>
    </source>
</evidence>
<evidence type="ECO:0000256" key="5">
    <source>
        <dbReference type="ARBA" id="ARBA00022725"/>
    </source>
</evidence>
<evidence type="ECO:0000256" key="4">
    <source>
        <dbReference type="ARBA" id="ARBA00022692"/>
    </source>
</evidence>
<evidence type="ECO:0000256" key="9">
    <source>
        <dbReference type="ARBA" id="ARBA00023224"/>
    </source>
</evidence>
<gene>
    <name evidence="11" type="primary">Or-392</name>
    <name evidence="11" type="synonym">Nful_v1.0-Or-392-fdf</name>
    <name evidence="11" type="ORF">NFUL_NFUL000051</name>
</gene>
<evidence type="ECO:0000256" key="6">
    <source>
        <dbReference type="ARBA" id="ARBA00022989"/>
    </source>
</evidence>
<sequence>MCIIELLIIVFIAKGVKKFKQVELYVVCFKTCSITLYSLRNIIILDVVEYKSCSIKYLLYVMSSVTTILIKIWLPYDINASSIFWIISIQQIMCMFFAGIINSDTDSLIFGLSLQMCAQFEIYKNRLQIELIQHYYRFAKTINIIFNQMLFAQFFGSILILYTSIYYVSTHLTESENSTLIIYCIYTFGMLMHIYILCWCGNESMSIGVAIYHMDWHLLATSEKKELLIIMIVQFLLSLLILKASYSAFNVLQKRNRYSRKCI</sequence>
<comment type="caution">
    <text evidence="11">The sequence shown here is derived from an EMBL/GenBank/DDBJ whole genome shotgun (WGS) entry which is preliminary data.</text>
</comment>
<keyword evidence="8 11" id="KW-0675">Receptor</keyword>
<feature type="transmembrane region" description="Helical" evidence="10">
    <location>
        <begin position="24"/>
        <end position="45"/>
    </location>
</feature>
<feature type="transmembrane region" description="Helical" evidence="10">
    <location>
        <begin position="144"/>
        <end position="168"/>
    </location>
</feature>
<keyword evidence="7 10" id="KW-0472">Membrane</keyword>
<evidence type="ECO:0000313" key="12">
    <source>
        <dbReference type="Proteomes" id="UP000479987"/>
    </source>
</evidence>
<evidence type="ECO:0000256" key="8">
    <source>
        <dbReference type="ARBA" id="ARBA00023170"/>
    </source>
</evidence>
<evidence type="ECO:0000256" key="1">
    <source>
        <dbReference type="ARBA" id="ARBA00004651"/>
    </source>
</evidence>
<protein>
    <submittedName>
        <fullName evidence="11">Odorant receptor 392</fullName>
    </submittedName>
</protein>
<keyword evidence="4 10" id="KW-0812">Transmembrane</keyword>
<keyword evidence="6 10" id="KW-1133">Transmembrane helix</keyword>
<evidence type="ECO:0000256" key="7">
    <source>
        <dbReference type="ARBA" id="ARBA00023136"/>
    </source>
</evidence>
<dbReference type="Proteomes" id="UP000479987">
    <property type="component" value="Unassembled WGS sequence"/>
</dbReference>
<keyword evidence="5" id="KW-0552">Olfaction</keyword>
<dbReference type="EMBL" id="SGBU01000015">
    <property type="protein sequence ID" value="KAF3054598.1"/>
    <property type="molecule type" value="Genomic_DNA"/>
</dbReference>
<comment type="subcellular location">
    <subcellularLocation>
        <location evidence="1">Cell membrane</location>
        <topology evidence="1">Multi-pass membrane protein</topology>
    </subcellularLocation>
</comment>
<dbReference type="GO" id="GO:0005549">
    <property type="term" value="F:odorant binding"/>
    <property type="evidence" value="ECO:0007669"/>
    <property type="project" value="InterPro"/>
</dbReference>
<evidence type="ECO:0000256" key="3">
    <source>
        <dbReference type="ARBA" id="ARBA00022606"/>
    </source>
</evidence>
<name>A0A6G1LPP4_9HYME</name>
<feature type="transmembrane region" description="Helical" evidence="10">
    <location>
        <begin position="83"/>
        <end position="101"/>
    </location>
</feature>
<evidence type="ECO:0000256" key="2">
    <source>
        <dbReference type="ARBA" id="ARBA00022475"/>
    </source>
</evidence>
<keyword evidence="9" id="KW-0807">Transducer</keyword>
<dbReference type="GO" id="GO:0005886">
    <property type="term" value="C:plasma membrane"/>
    <property type="evidence" value="ECO:0007669"/>
    <property type="project" value="UniProtKB-SubCell"/>
</dbReference>
<feature type="transmembrane region" description="Helical" evidence="10">
    <location>
        <begin position="227"/>
        <end position="249"/>
    </location>
</feature>
<dbReference type="Pfam" id="PF02949">
    <property type="entry name" value="7tm_6"/>
    <property type="match status" value="2"/>
</dbReference>
<dbReference type="PANTHER" id="PTHR21137:SF35">
    <property type="entry name" value="ODORANT RECEPTOR 19A-RELATED"/>
    <property type="match status" value="1"/>
</dbReference>
<accession>A0A6G1LPP4</accession>
<evidence type="ECO:0000256" key="10">
    <source>
        <dbReference type="SAM" id="Phobius"/>
    </source>
</evidence>
<organism evidence="11 12">
    <name type="scientific">Nylanderia fulva</name>
    <dbReference type="NCBI Taxonomy" id="613905"/>
    <lineage>
        <taxon>Eukaryota</taxon>
        <taxon>Metazoa</taxon>
        <taxon>Ecdysozoa</taxon>
        <taxon>Arthropoda</taxon>
        <taxon>Hexapoda</taxon>
        <taxon>Insecta</taxon>
        <taxon>Pterygota</taxon>
        <taxon>Neoptera</taxon>
        <taxon>Endopterygota</taxon>
        <taxon>Hymenoptera</taxon>
        <taxon>Apocrita</taxon>
        <taxon>Aculeata</taxon>
        <taxon>Formicoidea</taxon>
        <taxon>Formicidae</taxon>
        <taxon>Formicinae</taxon>
        <taxon>Nylanderia</taxon>
    </lineage>
</organism>
<keyword evidence="12" id="KW-1185">Reference proteome</keyword>
<dbReference type="InterPro" id="IPR004117">
    <property type="entry name" value="7tm6_olfct_rcpt"/>
</dbReference>
<dbReference type="GO" id="GO:0007165">
    <property type="term" value="P:signal transduction"/>
    <property type="evidence" value="ECO:0007669"/>
    <property type="project" value="UniProtKB-KW"/>
</dbReference>